<reference evidence="1" key="1">
    <citation type="journal article" date="2021" name="Front. Microbiol.">
        <title>Comprehensive Comparative Genomics and Phenotyping of Methylobacterium Species.</title>
        <authorList>
            <person name="Alessa O."/>
            <person name="Ogura Y."/>
            <person name="Fujitani Y."/>
            <person name="Takami H."/>
            <person name="Hayashi T."/>
            <person name="Sahin N."/>
            <person name="Tani A."/>
        </authorList>
    </citation>
    <scope>NUCLEOTIDE SEQUENCE</scope>
    <source>
        <strain evidence="1">LMG 23639</strain>
    </source>
</reference>
<accession>A0ABQ4T0N2</accession>
<proteinExistence type="predicted"/>
<evidence type="ECO:0000313" key="1">
    <source>
        <dbReference type="EMBL" id="GJE08359.1"/>
    </source>
</evidence>
<reference evidence="1" key="2">
    <citation type="submission" date="2021-08" db="EMBL/GenBank/DDBJ databases">
        <authorList>
            <person name="Tani A."/>
            <person name="Ola A."/>
            <person name="Ogura Y."/>
            <person name="Katsura K."/>
            <person name="Hayashi T."/>
        </authorList>
    </citation>
    <scope>NUCLEOTIDE SEQUENCE</scope>
    <source>
        <strain evidence="1">LMG 23639</strain>
    </source>
</reference>
<organism evidence="1 2">
    <name type="scientific">Methylobacterium jeotgali</name>
    <dbReference type="NCBI Taxonomy" id="381630"/>
    <lineage>
        <taxon>Bacteria</taxon>
        <taxon>Pseudomonadati</taxon>
        <taxon>Pseudomonadota</taxon>
        <taxon>Alphaproteobacteria</taxon>
        <taxon>Hyphomicrobiales</taxon>
        <taxon>Methylobacteriaceae</taxon>
        <taxon>Methylobacterium</taxon>
    </lineage>
</organism>
<evidence type="ECO:0000313" key="2">
    <source>
        <dbReference type="Proteomes" id="UP001055102"/>
    </source>
</evidence>
<name>A0ABQ4T0N2_9HYPH</name>
<dbReference type="Proteomes" id="UP001055102">
    <property type="component" value="Unassembled WGS sequence"/>
</dbReference>
<keyword evidence="2" id="KW-1185">Reference proteome</keyword>
<protein>
    <submittedName>
        <fullName evidence="1">Uncharacterized protein</fullName>
    </submittedName>
</protein>
<gene>
    <name evidence="1" type="ORF">AOPFMNJM_3696</name>
</gene>
<dbReference type="RefSeq" id="WP_238278041.1">
    <property type="nucleotide sequence ID" value="NZ_BPQR01000076.1"/>
</dbReference>
<sequence>MAYRMTVTDPRDPDASIDVDYDARRGRDYPEVGWRAPLEIEVDGIDDLSIAHQADIIDQIHARHEP</sequence>
<dbReference type="EMBL" id="BPQR01000076">
    <property type="protein sequence ID" value="GJE08359.1"/>
    <property type="molecule type" value="Genomic_DNA"/>
</dbReference>
<comment type="caution">
    <text evidence="1">The sequence shown here is derived from an EMBL/GenBank/DDBJ whole genome shotgun (WGS) entry which is preliminary data.</text>
</comment>